<dbReference type="GeneID" id="66855566"/>
<reference evidence="1" key="2">
    <citation type="submission" date="2020-01" db="EMBL/GenBank/DDBJ databases">
        <authorList>
            <person name="Algora L."/>
            <person name="Schniete J.K."/>
            <person name="MacFadyen A."/>
            <person name="Hoskisson P.A."/>
            <person name="Hunter I.S."/>
            <person name="Herron P.R."/>
        </authorList>
    </citation>
    <scope>NUCLEOTIDE SEQUENCE</scope>
    <source>
        <strain evidence="1">ATCC 10970</strain>
    </source>
</reference>
<reference evidence="1" key="1">
    <citation type="submission" date="2012-12" db="EMBL/GenBank/DDBJ databases">
        <authorList>
            <person name="Pethick F.E."/>
            <person name="MacFadyen A.C."/>
            <person name="Tang Z."/>
            <person name="Sangal V."/>
            <person name="Tze-Tze L."/>
            <person name="Chu J."/>
            <person name="Guo M."/>
            <person name="Kirby R."/>
            <person name="Hoskisson P.A."/>
            <person name="Herron P.R."/>
            <person name="Hunter I.S."/>
        </authorList>
    </citation>
    <scope>NUCLEOTIDE SEQUENCE</scope>
    <source>
        <strain evidence="1">ATCC 10970</strain>
    </source>
</reference>
<evidence type="ECO:0008006" key="3">
    <source>
        <dbReference type="Google" id="ProtNLM"/>
    </source>
</evidence>
<protein>
    <recommendedName>
        <fullName evidence="3">Resolvase</fullName>
    </recommendedName>
</protein>
<evidence type="ECO:0000313" key="1">
    <source>
        <dbReference type="EMBL" id="QST81535.1"/>
    </source>
</evidence>
<dbReference type="RefSeq" id="WP_030181286.1">
    <property type="nucleotide sequence ID" value="NZ_CP048261.1"/>
</dbReference>
<sequence length="287" mass="33087">MHRHTQADFESLRDQAVTLRRDGLSRRQIRDRLHIHNNDILNRLLQGEPPPDWTRRPNAKDDLRARARELRGRGMTYDAIQVELGCSKSSISLWVRDMPRPPRRSSEQASAIAKRGWETTLLRREEERQRTKRAAADEMAGLSDRELHVAGVSLYWSEGTKSKPHSPQERVTFTNSDPNMIRLFLAWLALVDVAPERLQFRVHIHESADVGRAEQYWADLVGVDVATFARTTLKKHNPKTVRKNVGESYHGCLVVRVRQSADLYRRIEGWWYGIVGGVRGSQEANRT</sequence>
<proteinExistence type="predicted"/>
<dbReference type="Proteomes" id="UP000011074">
    <property type="component" value="Chromosome"/>
</dbReference>
<accession>A0A8A1UU22</accession>
<gene>
    <name evidence="1" type="ORF">SRIM_016435</name>
</gene>
<name>A0A8A1UU22_STRR1</name>
<dbReference type="AlphaFoldDB" id="A0A8A1UU22"/>
<reference evidence="1" key="3">
    <citation type="journal article" date="2021" name="bioRxiv">
        <title>Bilateral symmetry of linear streptomycete chromosomes.</title>
        <authorList>
            <person name="Algora-Gallardo L."/>
            <person name="Schniete J.K."/>
            <person name="Mark D.R."/>
            <person name="Hunter I.S."/>
            <person name="Herron P.R."/>
        </authorList>
    </citation>
    <scope>NUCLEOTIDE SEQUENCE</scope>
    <source>
        <strain evidence="1">ATCC 10970</strain>
    </source>
</reference>
<dbReference type="EMBL" id="CP048261">
    <property type="protein sequence ID" value="QST81535.1"/>
    <property type="molecule type" value="Genomic_DNA"/>
</dbReference>
<evidence type="ECO:0000313" key="2">
    <source>
        <dbReference type="Proteomes" id="UP000011074"/>
    </source>
</evidence>
<organism evidence="1 2">
    <name type="scientific">Streptomyces rimosus subsp. rimosus (strain ATCC 10970 / DSM 40260 / JCM 4667 / NRRL 2234)</name>
    <dbReference type="NCBI Taxonomy" id="1265868"/>
    <lineage>
        <taxon>Bacteria</taxon>
        <taxon>Bacillati</taxon>
        <taxon>Actinomycetota</taxon>
        <taxon>Actinomycetes</taxon>
        <taxon>Kitasatosporales</taxon>
        <taxon>Streptomycetaceae</taxon>
        <taxon>Streptomyces</taxon>
    </lineage>
</organism>